<evidence type="ECO:0000256" key="1">
    <source>
        <dbReference type="ARBA" id="ARBA00004202"/>
    </source>
</evidence>
<evidence type="ECO:0000256" key="6">
    <source>
        <dbReference type="ARBA" id="ARBA00022840"/>
    </source>
</evidence>
<dbReference type="CDD" id="cd03215">
    <property type="entry name" value="ABC_Carb_Monos_II"/>
    <property type="match status" value="1"/>
</dbReference>
<reference evidence="10" key="1">
    <citation type="submission" date="2009-10" db="EMBL/GenBank/DDBJ databases">
        <title>Diversity of trophic interactions inside an arsenic-rich microbial ecosystem.</title>
        <authorList>
            <person name="Bertin P.N."/>
            <person name="Heinrich-Salmeron A."/>
            <person name="Pelletier E."/>
            <person name="Goulhen-Chollet F."/>
            <person name="Arsene-Ploetze F."/>
            <person name="Gallien S."/>
            <person name="Calteau A."/>
            <person name="Vallenet D."/>
            <person name="Casiot C."/>
            <person name="Chane-Woon-Ming B."/>
            <person name="Giloteaux L."/>
            <person name="Barakat M."/>
            <person name="Bonnefoy V."/>
            <person name="Bruneel O."/>
            <person name="Chandler M."/>
            <person name="Cleiss J."/>
            <person name="Duran R."/>
            <person name="Elbaz-Poulichet F."/>
            <person name="Fonknechten N."/>
            <person name="Lauga B."/>
            <person name="Mornico D."/>
            <person name="Ortet P."/>
            <person name="Schaeffer C."/>
            <person name="Siguier P."/>
            <person name="Alexander Thil Smith A."/>
            <person name="Van Dorsselaer A."/>
            <person name="Weissenbach J."/>
            <person name="Medigue C."/>
            <person name="Le Paslier D."/>
        </authorList>
    </citation>
    <scope>NUCLEOTIDE SEQUENCE</scope>
</reference>
<dbReference type="Pfam" id="PF00005">
    <property type="entry name" value="ABC_tran"/>
    <property type="match status" value="2"/>
</dbReference>
<keyword evidence="2" id="KW-0813">Transport</keyword>
<proteinExistence type="predicted"/>
<keyword evidence="3" id="KW-1003">Cell membrane</keyword>
<accession>E6Q241</accession>
<evidence type="ECO:0000256" key="5">
    <source>
        <dbReference type="ARBA" id="ARBA00022741"/>
    </source>
</evidence>
<comment type="caution">
    <text evidence="10">The sequence shown here is derived from an EMBL/GenBank/DDBJ whole genome shotgun (WGS) entry which is preliminary data.</text>
</comment>
<dbReference type="PANTHER" id="PTHR43790">
    <property type="entry name" value="CARBOHYDRATE TRANSPORT ATP-BINDING PROTEIN MG119-RELATED"/>
    <property type="match status" value="1"/>
</dbReference>
<dbReference type="InterPro" id="IPR003439">
    <property type="entry name" value="ABC_transporter-like_ATP-bd"/>
</dbReference>
<protein>
    <submittedName>
        <fullName evidence="10">Fused D-ribose transporter subunits of ABC superfamily: ATP-binding components</fullName>
    </submittedName>
</protein>
<dbReference type="AlphaFoldDB" id="E6Q241"/>
<sequence>MRSIGKSFPGVRALADVSISVRSGEVLALVGENGAGKSTLMKILSGAQPADTGEIFIDGERVHISSPRDAERLGIGMIYQEFTLVPQFDAVANIFLGKEPQRGPFLDDVEARKRATALIAEFGIDLPLDRPVGELSVGIQQLVEIAKALAKNVRVLVMDEPTAALSEREIDRLFEIVATLKGKGVGIVYISHRMEELARVADRVTVLRDGASIDTRTVAAFPIDEILQAMVGRPVDARFPDLPAVATAAPVRLAVAGLNAVGVREVSFEVRAGEIVGLGGLVGAGRSEIVRAIAGADRATGSVTIDGTPLRARTPADAIAAGIAFVTEDRKAQGLVLGMSVLANTTLAHLDRFARALGWLDSSAEERATEEMIERLRIRTPNAAQLVANLSGGTQQKVVLAKWLLGEPRVLLLDEPTRGIDVAAKAEIYELMVGLARQGVAIVMVSSELPELLGMSHRICVVRQGAIVAEFTRAEATPTNVIAAASGAAA</sequence>
<dbReference type="GO" id="GO:0005886">
    <property type="term" value="C:plasma membrane"/>
    <property type="evidence" value="ECO:0007669"/>
    <property type="project" value="UniProtKB-SubCell"/>
</dbReference>
<name>E6Q241_9ZZZZ</name>
<dbReference type="Gene3D" id="3.40.50.300">
    <property type="entry name" value="P-loop containing nucleotide triphosphate hydrolases"/>
    <property type="match status" value="2"/>
</dbReference>
<dbReference type="EMBL" id="CABO01000016">
    <property type="protein sequence ID" value="CBI01251.1"/>
    <property type="molecule type" value="Genomic_DNA"/>
</dbReference>
<gene>
    <name evidence="10" type="primary">rbsA</name>
    <name evidence="10" type="ORF">CARN4_0605</name>
</gene>
<keyword evidence="5" id="KW-0547">Nucleotide-binding</keyword>
<evidence type="ECO:0000256" key="8">
    <source>
        <dbReference type="ARBA" id="ARBA00023136"/>
    </source>
</evidence>
<feature type="domain" description="ABC transporter" evidence="9">
    <location>
        <begin position="1"/>
        <end position="234"/>
    </location>
</feature>
<evidence type="ECO:0000256" key="3">
    <source>
        <dbReference type="ARBA" id="ARBA00022475"/>
    </source>
</evidence>
<keyword evidence="8" id="KW-0472">Membrane</keyword>
<dbReference type="InterPro" id="IPR050107">
    <property type="entry name" value="ABC_carbohydrate_import_ATPase"/>
</dbReference>
<evidence type="ECO:0000256" key="2">
    <source>
        <dbReference type="ARBA" id="ARBA00022448"/>
    </source>
</evidence>
<dbReference type="InterPro" id="IPR003593">
    <property type="entry name" value="AAA+_ATPase"/>
</dbReference>
<evidence type="ECO:0000313" key="10">
    <source>
        <dbReference type="EMBL" id="CBI01251.1"/>
    </source>
</evidence>
<evidence type="ECO:0000256" key="7">
    <source>
        <dbReference type="ARBA" id="ARBA00022967"/>
    </source>
</evidence>
<organism evidence="10">
    <name type="scientific">mine drainage metagenome</name>
    <dbReference type="NCBI Taxonomy" id="410659"/>
    <lineage>
        <taxon>unclassified sequences</taxon>
        <taxon>metagenomes</taxon>
        <taxon>ecological metagenomes</taxon>
    </lineage>
</organism>
<dbReference type="InterPro" id="IPR027417">
    <property type="entry name" value="P-loop_NTPase"/>
</dbReference>
<feature type="domain" description="ABC transporter" evidence="9">
    <location>
        <begin position="237"/>
        <end position="489"/>
    </location>
</feature>
<evidence type="ECO:0000256" key="4">
    <source>
        <dbReference type="ARBA" id="ARBA00022737"/>
    </source>
</evidence>
<dbReference type="FunFam" id="3.40.50.300:FF:000127">
    <property type="entry name" value="Ribose import ATP-binding protein RbsA"/>
    <property type="match status" value="1"/>
</dbReference>
<dbReference type="PROSITE" id="PS50893">
    <property type="entry name" value="ABC_TRANSPORTER_2"/>
    <property type="match status" value="2"/>
</dbReference>
<dbReference type="SUPFAM" id="SSF52540">
    <property type="entry name" value="P-loop containing nucleoside triphosphate hydrolases"/>
    <property type="match status" value="2"/>
</dbReference>
<keyword evidence="4" id="KW-0677">Repeat</keyword>
<keyword evidence="7" id="KW-1278">Translocase</keyword>
<dbReference type="SMART" id="SM00382">
    <property type="entry name" value="AAA"/>
    <property type="match status" value="2"/>
</dbReference>
<dbReference type="GO" id="GO:0005524">
    <property type="term" value="F:ATP binding"/>
    <property type="evidence" value="ECO:0007669"/>
    <property type="project" value="UniProtKB-KW"/>
</dbReference>
<dbReference type="PANTHER" id="PTHR43790:SF9">
    <property type="entry name" value="GALACTOFURANOSE TRANSPORTER ATP-BINDING PROTEIN YTFR"/>
    <property type="match status" value="1"/>
</dbReference>
<dbReference type="GO" id="GO:0016887">
    <property type="term" value="F:ATP hydrolysis activity"/>
    <property type="evidence" value="ECO:0007669"/>
    <property type="project" value="InterPro"/>
</dbReference>
<dbReference type="CDD" id="cd03216">
    <property type="entry name" value="ABC_Carb_Monos_I"/>
    <property type="match status" value="1"/>
</dbReference>
<keyword evidence="6 10" id="KW-0067">ATP-binding</keyword>
<comment type="subcellular location">
    <subcellularLocation>
        <location evidence="1">Cell membrane</location>
        <topology evidence="1">Peripheral membrane protein</topology>
    </subcellularLocation>
</comment>
<evidence type="ECO:0000259" key="9">
    <source>
        <dbReference type="PROSITE" id="PS50893"/>
    </source>
</evidence>